<evidence type="ECO:0000256" key="1">
    <source>
        <dbReference type="SAM" id="Phobius"/>
    </source>
</evidence>
<reference evidence="2 3" key="1">
    <citation type="submission" date="2021-07" db="EMBL/GenBank/DDBJ databases">
        <title>Whole genome sequencing of non-tuberculosis mycobacteria type-strains.</title>
        <authorList>
            <person name="Igarashi Y."/>
            <person name="Osugi A."/>
            <person name="Mitarai S."/>
        </authorList>
    </citation>
    <scope>NUCLEOTIDE SEQUENCE [LARGE SCALE GENOMIC DNA]</scope>
    <source>
        <strain evidence="2 3">JCM 16370</strain>
    </source>
</reference>
<evidence type="ECO:0000313" key="3">
    <source>
        <dbReference type="Proteomes" id="UP000825367"/>
    </source>
</evidence>
<sequence>MPDDQLLEQPEPPLFFENGASWYWLLAGPASAIAMLLIQIKGGVGFQPIVPLIFLVLVTGFLGIQVKAARIHTSVELTRDALRQGTEVTKLIHIVRVFPPAEHSVKSKEPLEKWQTSRALGELSGVPRGRTGIGVELTGKRTAQAWARNHRALRAALTELVEGKTADAS</sequence>
<feature type="transmembrane region" description="Helical" evidence="1">
    <location>
        <begin position="20"/>
        <end position="38"/>
    </location>
</feature>
<accession>A0ABX8VPI7</accession>
<feature type="transmembrane region" description="Helical" evidence="1">
    <location>
        <begin position="45"/>
        <end position="64"/>
    </location>
</feature>
<keyword evidence="1" id="KW-1133">Transmembrane helix</keyword>
<dbReference type="Proteomes" id="UP000825367">
    <property type="component" value="Chromosome"/>
</dbReference>
<gene>
    <name evidence="2" type="ORF">K0O64_03745</name>
</gene>
<dbReference type="EMBL" id="CP080333">
    <property type="protein sequence ID" value="QYL17690.1"/>
    <property type="molecule type" value="Genomic_DNA"/>
</dbReference>
<keyword evidence="1" id="KW-0472">Membrane</keyword>
<organism evidence="2 3">
    <name type="scientific">Mycolicibacterium pallens</name>
    <dbReference type="NCBI Taxonomy" id="370524"/>
    <lineage>
        <taxon>Bacteria</taxon>
        <taxon>Bacillati</taxon>
        <taxon>Actinomycetota</taxon>
        <taxon>Actinomycetes</taxon>
        <taxon>Mycobacteriales</taxon>
        <taxon>Mycobacteriaceae</taxon>
        <taxon>Mycolicibacterium</taxon>
    </lineage>
</organism>
<name>A0ABX8VPI7_9MYCO</name>
<proteinExistence type="predicted"/>
<dbReference type="RefSeq" id="WP_071947703.1">
    <property type="nucleotide sequence ID" value="NZ_BAAAVX010000003.1"/>
</dbReference>
<keyword evidence="3" id="KW-1185">Reference proteome</keyword>
<protein>
    <submittedName>
        <fullName evidence="2">DUF3093 domain-containing protein</fullName>
    </submittedName>
</protein>
<keyword evidence="1" id="KW-0812">Transmembrane</keyword>
<evidence type="ECO:0000313" key="2">
    <source>
        <dbReference type="EMBL" id="QYL17690.1"/>
    </source>
</evidence>